<feature type="compositionally biased region" description="Low complexity" evidence="3">
    <location>
        <begin position="1"/>
        <end position="26"/>
    </location>
</feature>
<feature type="region of interest" description="Disordered" evidence="3">
    <location>
        <begin position="289"/>
        <end position="309"/>
    </location>
</feature>
<reference evidence="4" key="1">
    <citation type="journal article" date="2020" name="Stud. Mycol.">
        <title>101 Dothideomycetes genomes: a test case for predicting lifestyles and emergence of pathogens.</title>
        <authorList>
            <person name="Haridas S."/>
            <person name="Albert R."/>
            <person name="Binder M."/>
            <person name="Bloem J."/>
            <person name="Labutti K."/>
            <person name="Salamov A."/>
            <person name="Andreopoulos B."/>
            <person name="Baker S."/>
            <person name="Barry K."/>
            <person name="Bills G."/>
            <person name="Bluhm B."/>
            <person name="Cannon C."/>
            <person name="Castanera R."/>
            <person name="Culley D."/>
            <person name="Daum C."/>
            <person name="Ezra D."/>
            <person name="Gonzalez J."/>
            <person name="Henrissat B."/>
            <person name="Kuo A."/>
            <person name="Liang C."/>
            <person name="Lipzen A."/>
            <person name="Lutzoni F."/>
            <person name="Magnuson J."/>
            <person name="Mondo S."/>
            <person name="Nolan M."/>
            <person name="Ohm R."/>
            <person name="Pangilinan J."/>
            <person name="Park H.-J."/>
            <person name="Ramirez L."/>
            <person name="Alfaro M."/>
            <person name="Sun H."/>
            <person name="Tritt A."/>
            <person name="Yoshinaga Y."/>
            <person name="Zwiers L.-H."/>
            <person name="Turgeon B."/>
            <person name="Goodwin S."/>
            <person name="Spatafora J."/>
            <person name="Crous P."/>
            <person name="Grigoriev I."/>
        </authorList>
    </citation>
    <scope>NUCLEOTIDE SEQUENCE</scope>
    <source>
        <strain evidence="4">CBS 260.36</strain>
    </source>
</reference>
<dbReference type="AlphaFoldDB" id="A0A9P4J8V9"/>
<proteinExistence type="inferred from homology"/>
<evidence type="ECO:0000256" key="2">
    <source>
        <dbReference type="ARBA" id="ARBA00023002"/>
    </source>
</evidence>
<dbReference type="PANTHER" id="PTHR43976:SF16">
    <property type="entry name" value="SHORT-CHAIN DEHYDROGENASE_REDUCTASE FAMILY PROTEIN"/>
    <property type="match status" value="1"/>
</dbReference>
<dbReference type="Pfam" id="PF00106">
    <property type="entry name" value="adh_short"/>
    <property type="match status" value="1"/>
</dbReference>
<dbReference type="OrthoDB" id="1933717at2759"/>
<dbReference type="PRINTS" id="PR00081">
    <property type="entry name" value="GDHRDH"/>
</dbReference>
<comment type="caution">
    <text evidence="4">The sequence shown here is derived from an EMBL/GenBank/DDBJ whole genome shotgun (WGS) entry which is preliminary data.</text>
</comment>
<evidence type="ECO:0000313" key="4">
    <source>
        <dbReference type="EMBL" id="KAF2156230.1"/>
    </source>
</evidence>
<dbReference type="Gene3D" id="3.40.50.720">
    <property type="entry name" value="NAD(P)-binding Rossmann-like Domain"/>
    <property type="match status" value="1"/>
</dbReference>
<evidence type="ECO:0000313" key="5">
    <source>
        <dbReference type="Proteomes" id="UP000799439"/>
    </source>
</evidence>
<accession>A0A9P4J8V9</accession>
<dbReference type="Proteomes" id="UP000799439">
    <property type="component" value="Unassembled WGS sequence"/>
</dbReference>
<comment type="similarity">
    <text evidence="1">Belongs to the short-chain dehydrogenases/reductases (SDR) family.</text>
</comment>
<keyword evidence="2" id="KW-0560">Oxidoreductase</keyword>
<feature type="region of interest" description="Disordered" evidence="3">
    <location>
        <begin position="1"/>
        <end position="40"/>
    </location>
</feature>
<dbReference type="InterPro" id="IPR036291">
    <property type="entry name" value="NAD(P)-bd_dom_sf"/>
</dbReference>
<sequence>MPPAATSTAAGAAKDSGPASASSTTADSKDSRPPKFPTHNTPRVWFLTAASSPIGVALARHLLSHGDFVIAGVAPGHFSNTGDVPSDTAYDEDFATLLSEIAADATRRTHLRVVALNPRSMAQCQSAMAEALVAFERVDILVCCSSFCAVGSVEELAATEASRMAVRDLFEVNFFSAVNIIKAALPSFRAARNGHIIVLTGISGHLGTPGLGLYCASQWAIEGYCDSLAYEVAPFNIRTTIVQPHVEIGVLTNRIVSAPPMACYGAEANGAPLFRDLLSGLLDKLEGRDTEESLAENSEDGRGPSTGDLLHQDRVANVWAPLGKILKERLVAETVHAVAAIGGHDNPPSRHIVGHEGVASVKEKLKTVSEELEDFVEISAAVDIGKDDAPVTVLTAP</sequence>
<dbReference type="GO" id="GO:0016491">
    <property type="term" value="F:oxidoreductase activity"/>
    <property type="evidence" value="ECO:0007669"/>
    <property type="project" value="UniProtKB-KW"/>
</dbReference>
<keyword evidence="5" id="KW-1185">Reference proteome</keyword>
<dbReference type="InterPro" id="IPR002347">
    <property type="entry name" value="SDR_fam"/>
</dbReference>
<dbReference type="SUPFAM" id="SSF51735">
    <property type="entry name" value="NAD(P)-binding Rossmann-fold domains"/>
    <property type="match status" value="1"/>
</dbReference>
<name>A0A9P4J8V9_9PEZI</name>
<dbReference type="EMBL" id="ML996082">
    <property type="protein sequence ID" value="KAF2156230.1"/>
    <property type="molecule type" value="Genomic_DNA"/>
</dbReference>
<dbReference type="InterPro" id="IPR051911">
    <property type="entry name" value="SDR_oxidoreductase"/>
</dbReference>
<protein>
    <submittedName>
        <fullName evidence="4">Short chain dehydrogenase/reductase family protein-like protein</fullName>
    </submittedName>
</protein>
<organism evidence="4 5">
    <name type="scientific">Myriangium duriaei CBS 260.36</name>
    <dbReference type="NCBI Taxonomy" id="1168546"/>
    <lineage>
        <taxon>Eukaryota</taxon>
        <taxon>Fungi</taxon>
        <taxon>Dikarya</taxon>
        <taxon>Ascomycota</taxon>
        <taxon>Pezizomycotina</taxon>
        <taxon>Dothideomycetes</taxon>
        <taxon>Dothideomycetidae</taxon>
        <taxon>Myriangiales</taxon>
        <taxon>Myriangiaceae</taxon>
        <taxon>Myriangium</taxon>
    </lineage>
</organism>
<evidence type="ECO:0000256" key="3">
    <source>
        <dbReference type="SAM" id="MobiDB-lite"/>
    </source>
</evidence>
<dbReference type="PANTHER" id="PTHR43976">
    <property type="entry name" value="SHORT CHAIN DEHYDROGENASE"/>
    <property type="match status" value="1"/>
</dbReference>
<gene>
    <name evidence="4" type="ORF">K461DRAFT_284780</name>
</gene>
<evidence type="ECO:0000256" key="1">
    <source>
        <dbReference type="ARBA" id="ARBA00006484"/>
    </source>
</evidence>